<feature type="transmembrane region" description="Helical" evidence="1">
    <location>
        <begin position="320"/>
        <end position="338"/>
    </location>
</feature>
<gene>
    <name evidence="2" type="ORF">ESN35_08330</name>
</gene>
<dbReference type="KEGG" id="bgx:ESN35_08330"/>
<reference evidence="2 3" key="1">
    <citation type="submission" date="2019-01" db="EMBL/GenBank/DDBJ databases">
        <title>Complete genome sequence of Bifidobacterium gallinarum CACC 514.</title>
        <authorList>
            <person name="Jung M."/>
        </authorList>
    </citation>
    <scope>NUCLEOTIDE SEQUENCE [LARGE SCALE GENOMIC DNA]</scope>
    <source>
        <strain evidence="2 3">CACC 514</strain>
    </source>
</reference>
<dbReference type="PANTHER" id="PTHR34821:SF2">
    <property type="entry name" value="INNER MEMBRANE PROTEIN YDCZ"/>
    <property type="match status" value="1"/>
</dbReference>
<dbReference type="GO" id="GO:0005886">
    <property type="term" value="C:plasma membrane"/>
    <property type="evidence" value="ECO:0007669"/>
    <property type="project" value="TreeGrafter"/>
</dbReference>
<protein>
    <submittedName>
        <fullName evidence="2">DMT family transporter</fullName>
    </submittedName>
</protein>
<dbReference type="Proteomes" id="UP000293589">
    <property type="component" value="Chromosome"/>
</dbReference>
<name>A0A4P6DVX7_9BIFI</name>
<evidence type="ECO:0000313" key="2">
    <source>
        <dbReference type="EMBL" id="QAY33407.1"/>
    </source>
</evidence>
<feature type="transmembrane region" description="Helical" evidence="1">
    <location>
        <begin position="265"/>
        <end position="282"/>
    </location>
</feature>
<dbReference type="Pfam" id="PF04657">
    <property type="entry name" value="DMT_YdcZ"/>
    <property type="match status" value="2"/>
</dbReference>
<evidence type="ECO:0000256" key="1">
    <source>
        <dbReference type="SAM" id="Phobius"/>
    </source>
</evidence>
<feature type="transmembrane region" description="Helical" evidence="1">
    <location>
        <begin position="194"/>
        <end position="215"/>
    </location>
</feature>
<feature type="transmembrane region" description="Helical" evidence="1">
    <location>
        <begin position="34"/>
        <end position="56"/>
    </location>
</feature>
<proteinExistence type="predicted"/>
<feature type="transmembrane region" description="Helical" evidence="1">
    <location>
        <begin position="68"/>
        <end position="88"/>
    </location>
</feature>
<dbReference type="EMBL" id="CP035464">
    <property type="protein sequence ID" value="QAY33407.1"/>
    <property type="molecule type" value="Genomic_DNA"/>
</dbReference>
<sequence>MLLAVLGVLTGIVTPLQTAVNARLRGTLGTPFRASLVSFTVGLAATTIAALLLGPYPLVPESALQGPWWMWFAGLFGVIFMTGNILLLPKLGSLQTVLMPVLGQITMGLLIDQFGWLDSPRHPMNVARAAGLVLAVLGVLMAIAAADAKTLFGGPNPFGSRHGAARTPAMLSADALRPPANGRSTNGTSSPSIWLWRGLGVLCGMSLAVQTAMLGRLGTALGSPIKASVVSFILGFVLLCAVVMLRDHGIDLGTAIRGHNPPWMWIGGLLGAVVVLMTSWLSPHLGTGLTVLVVLIGQVTGGLLVDRFGLFEAKRRHVNVLQIVGVAVAVAGIALIRLS</sequence>
<feature type="transmembrane region" description="Helical" evidence="1">
    <location>
        <begin position="289"/>
        <end position="308"/>
    </location>
</feature>
<dbReference type="AlphaFoldDB" id="A0A4P6DVX7"/>
<keyword evidence="1" id="KW-1133">Transmembrane helix</keyword>
<feature type="transmembrane region" description="Helical" evidence="1">
    <location>
        <begin position="94"/>
        <end position="114"/>
    </location>
</feature>
<dbReference type="InterPro" id="IPR006750">
    <property type="entry name" value="YdcZ"/>
</dbReference>
<feature type="transmembrane region" description="Helical" evidence="1">
    <location>
        <begin position="227"/>
        <end position="245"/>
    </location>
</feature>
<accession>A0A4P6DVX7</accession>
<feature type="transmembrane region" description="Helical" evidence="1">
    <location>
        <begin position="126"/>
        <end position="146"/>
    </location>
</feature>
<dbReference type="PANTHER" id="PTHR34821">
    <property type="entry name" value="INNER MEMBRANE PROTEIN YDCZ"/>
    <property type="match status" value="1"/>
</dbReference>
<evidence type="ECO:0000313" key="3">
    <source>
        <dbReference type="Proteomes" id="UP000293589"/>
    </source>
</evidence>
<keyword evidence="1" id="KW-0472">Membrane</keyword>
<organism evidence="2 3">
    <name type="scientific">Bifidobacterium pullorum subsp. gallinarum</name>
    <dbReference type="NCBI Taxonomy" id="78344"/>
    <lineage>
        <taxon>Bacteria</taxon>
        <taxon>Bacillati</taxon>
        <taxon>Actinomycetota</taxon>
        <taxon>Actinomycetes</taxon>
        <taxon>Bifidobacteriales</taxon>
        <taxon>Bifidobacteriaceae</taxon>
        <taxon>Bifidobacterium</taxon>
    </lineage>
</organism>
<keyword evidence="1" id="KW-0812">Transmembrane</keyword>
<dbReference type="RefSeq" id="WP_129237892.1">
    <property type="nucleotide sequence ID" value="NZ_CP035464.1"/>
</dbReference>